<dbReference type="Proteomes" id="UP000029553">
    <property type="component" value="Unassembled WGS sequence"/>
</dbReference>
<gene>
    <name evidence="3" type="ORF">P353_09355</name>
</gene>
<comment type="subcellular location">
    <subcellularLocation>
        <location evidence="1">Cell outer membrane</location>
    </subcellularLocation>
</comment>
<evidence type="ECO:0000256" key="1">
    <source>
        <dbReference type="ARBA" id="ARBA00004442"/>
    </source>
</evidence>
<keyword evidence="2" id="KW-0732">Signal</keyword>
<reference evidence="3 4" key="1">
    <citation type="submission" date="2013-09" db="EMBL/GenBank/DDBJ databases">
        <title>High correlation between genotypes and phenotypes of environmental bacteria Comamonas testosteroni strains.</title>
        <authorList>
            <person name="Liu L."/>
            <person name="Zhu W."/>
            <person name="Xia X."/>
            <person name="Xu B."/>
            <person name="Luo M."/>
            <person name="Wang G."/>
        </authorList>
    </citation>
    <scope>NUCLEOTIDE SEQUENCE [LARGE SCALE GENOMIC DNA]</scope>
    <source>
        <strain evidence="3 4">JL40</strain>
    </source>
</reference>
<evidence type="ECO:0008006" key="5">
    <source>
        <dbReference type="Google" id="ProtNLM"/>
    </source>
</evidence>
<evidence type="ECO:0000313" key="4">
    <source>
        <dbReference type="Proteomes" id="UP000029553"/>
    </source>
</evidence>
<dbReference type="AlphaFoldDB" id="A0A096HP03"/>
<sequence length="253" mass="27411">MSQHITTIPGMAAATLAAGLLAGAPAWAQNKAEADAWRFQLTPYVWMTGLNGSVRPFRGAPTVNVNKSFSDILEDLDAAAFVNGTARKGQYVLQGDFSYAATSDKAALPLGLSANAKIRQTSLTMTGGHNWMLSPQSSVDLMAGLRLWQIKAEVNVPGVGSAQSNTSFVDPVVAARWRYDIAPRWSTLVYADMGGLDVGSKFTWQVHGSVNYQVKENIFVSVGYRHLSVDYRDEGKRLDFSQSGPIVGATFRF</sequence>
<dbReference type="InterPro" id="IPR011250">
    <property type="entry name" value="OMP/PagP_B-barrel"/>
</dbReference>
<dbReference type="GO" id="GO:0009279">
    <property type="term" value="C:cell outer membrane"/>
    <property type="evidence" value="ECO:0007669"/>
    <property type="project" value="UniProtKB-SubCell"/>
</dbReference>
<evidence type="ECO:0000256" key="2">
    <source>
        <dbReference type="SAM" id="SignalP"/>
    </source>
</evidence>
<feature type="chain" id="PRO_5001918830" description="Outer membrane protein beta-barrel domain-containing protein" evidence="2">
    <location>
        <begin position="29"/>
        <end position="253"/>
    </location>
</feature>
<dbReference type="SUPFAM" id="SSF56925">
    <property type="entry name" value="OMPA-like"/>
    <property type="match status" value="1"/>
</dbReference>
<evidence type="ECO:0000313" key="3">
    <source>
        <dbReference type="EMBL" id="KGH30677.1"/>
    </source>
</evidence>
<organism evidence="3 4">
    <name type="scientific">Comamonas testosteroni</name>
    <name type="common">Pseudomonas testosteroni</name>
    <dbReference type="NCBI Taxonomy" id="285"/>
    <lineage>
        <taxon>Bacteria</taxon>
        <taxon>Pseudomonadati</taxon>
        <taxon>Pseudomonadota</taxon>
        <taxon>Betaproteobacteria</taxon>
        <taxon>Burkholderiales</taxon>
        <taxon>Comamonadaceae</taxon>
        <taxon>Comamonas</taxon>
    </lineage>
</organism>
<feature type="signal peptide" evidence="2">
    <location>
        <begin position="1"/>
        <end position="28"/>
    </location>
</feature>
<proteinExistence type="predicted"/>
<dbReference type="RefSeq" id="WP_034368201.1">
    <property type="nucleotide sequence ID" value="NZ_AWOR01000042.1"/>
</dbReference>
<protein>
    <recommendedName>
        <fullName evidence="5">Outer membrane protein beta-barrel domain-containing protein</fullName>
    </recommendedName>
</protein>
<comment type="caution">
    <text evidence="3">The sequence shown here is derived from an EMBL/GenBank/DDBJ whole genome shotgun (WGS) entry which is preliminary data.</text>
</comment>
<dbReference type="Gene3D" id="2.40.160.20">
    <property type="match status" value="1"/>
</dbReference>
<dbReference type="EMBL" id="AWOR01000042">
    <property type="protein sequence ID" value="KGH30677.1"/>
    <property type="molecule type" value="Genomic_DNA"/>
</dbReference>
<name>A0A096HP03_COMTE</name>
<accession>A0A096HP03</accession>